<dbReference type="InterPro" id="IPR007138">
    <property type="entry name" value="ABM_dom"/>
</dbReference>
<evidence type="ECO:0000313" key="2">
    <source>
        <dbReference type="EMBL" id="HEN43239.1"/>
    </source>
</evidence>
<gene>
    <name evidence="2" type="ORF">ENQ87_12865</name>
</gene>
<dbReference type="EMBL" id="DSOV01000056">
    <property type="protein sequence ID" value="HEN43239.1"/>
    <property type="molecule type" value="Genomic_DNA"/>
</dbReference>
<feature type="domain" description="ABM" evidence="1">
    <location>
        <begin position="6"/>
        <end position="94"/>
    </location>
</feature>
<organism evidence="2">
    <name type="scientific">Geobacter metallireducens</name>
    <dbReference type="NCBI Taxonomy" id="28232"/>
    <lineage>
        <taxon>Bacteria</taxon>
        <taxon>Pseudomonadati</taxon>
        <taxon>Thermodesulfobacteriota</taxon>
        <taxon>Desulfuromonadia</taxon>
        <taxon>Geobacterales</taxon>
        <taxon>Geobacteraceae</taxon>
        <taxon>Geobacter</taxon>
    </lineage>
</organism>
<dbReference type="Pfam" id="PF03992">
    <property type="entry name" value="ABM"/>
    <property type="match status" value="1"/>
</dbReference>
<dbReference type="SUPFAM" id="SSF54909">
    <property type="entry name" value="Dimeric alpha+beta barrel"/>
    <property type="match status" value="1"/>
</dbReference>
<dbReference type="InterPro" id="IPR050744">
    <property type="entry name" value="AI-2_Isomerase_LsrG"/>
</dbReference>
<reference evidence="2" key="1">
    <citation type="journal article" date="2020" name="mSystems">
        <title>Genome- and Community-Level Interaction Insights into Carbon Utilization and Element Cycling Functions of Hydrothermarchaeota in Hydrothermal Sediment.</title>
        <authorList>
            <person name="Zhou Z."/>
            <person name="Liu Y."/>
            <person name="Xu W."/>
            <person name="Pan J."/>
            <person name="Luo Z.H."/>
            <person name="Li M."/>
        </authorList>
    </citation>
    <scope>NUCLEOTIDE SEQUENCE [LARGE SCALE GENOMIC DNA]</scope>
    <source>
        <strain evidence="2">SpSt-349</strain>
    </source>
</reference>
<dbReference type="PROSITE" id="PS51725">
    <property type="entry name" value="ABM"/>
    <property type="match status" value="1"/>
</dbReference>
<dbReference type="InterPro" id="IPR011008">
    <property type="entry name" value="Dimeric_a/b-barrel"/>
</dbReference>
<evidence type="ECO:0000259" key="1">
    <source>
        <dbReference type="PROSITE" id="PS51725"/>
    </source>
</evidence>
<dbReference type="PANTHER" id="PTHR33336">
    <property type="entry name" value="QUINOL MONOOXYGENASE YGIN-RELATED"/>
    <property type="match status" value="1"/>
</dbReference>
<dbReference type="PANTHER" id="PTHR33336:SF3">
    <property type="entry name" value="ABM DOMAIN-CONTAINING PROTEIN"/>
    <property type="match status" value="1"/>
</dbReference>
<dbReference type="Gene3D" id="3.30.70.100">
    <property type="match status" value="1"/>
</dbReference>
<sequence length="98" mass="11012">MADGKVTVIAKARAKAGLEEQVRQEITALLAPTRAETGCINYDLHQSADDPALFMLYENWVSMKDLEEHLAMPYLEAFKAKAPHLLAEPLEISLWKMI</sequence>
<dbReference type="AlphaFoldDB" id="A0A831XFD4"/>
<dbReference type="GO" id="GO:0004497">
    <property type="term" value="F:monooxygenase activity"/>
    <property type="evidence" value="ECO:0007669"/>
    <property type="project" value="UniProtKB-KW"/>
</dbReference>
<protein>
    <submittedName>
        <fullName evidence="2">Antibiotic biosynthesis monooxygenase</fullName>
    </submittedName>
</protein>
<accession>A0A831XFD4</accession>
<comment type="caution">
    <text evidence="2">The sequence shown here is derived from an EMBL/GenBank/DDBJ whole genome shotgun (WGS) entry which is preliminary data.</text>
</comment>
<keyword evidence="2" id="KW-0503">Monooxygenase</keyword>
<keyword evidence="2" id="KW-0560">Oxidoreductase</keyword>
<name>A0A831XFD4_GEOME</name>
<proteinExistence type="predicted"/>